<sequence length="509" mass="54287">MASHTLISHVGDESSSSSDAAAVKKCSPLKGPLSDNANESHPSESDILISPNPGASSSHFTGSTETLCPERTEGMADDSSCNLTLPLVSPLLAKPEILATATTVSSPSAVTASTINNTIVGKVTDSLHKPGNNITASRSRQQNVGFSDNRSETSSIPSKFKVVKLESKAPYFRGRWQCFDYHDRATKEPASKDKLSSDQSSTSTTTTTTTAGVAINQSTITSSVAADLVPSEPVTVVAVGALAANGAKPATKFKVTAVQLPPNTPAINGHPTPLVDSNLAGKSVTDNFRVLPVIPSGVSPNLAKRLSQDSSDSSTLSSVSQQSAAQPRMQAQTPIPISDANAALSAELSRRIDVTAAGSQETAGLSLDNKIRQCMDLVGNHLIIAVREELGMVLGEVAKLKEKLEQLEFENGALRSENIALRAAAGAEAQTRSQQPSRRKLDRDRSVSLHHEYSVGADIKFAERLYSTNLLVYCTYKNPNVFVVFHCKCREILYDFRYPNQIKIISVNR</sequence>
<accession>A0A1W0XBD4</accession>
<gene>
    <name evidence="3" type="ORF">BV898_01300</name>
</gene>
<dbReference type="GO" id="GO:0043066">
    <property type="term" value="P:negative regulation of apoptotic process"/>
    <property type="evidence" value="ECO:0007669"/>
    <property type="project" value="TreeGrafter"/>
</dbReference>
<organism evidence="3 4">
    <name type="scientific">Hypsibius exemplaris</name>
    <name type="common">Freshwater tardigrade</name>
    <dbReference type="NCBI Taxonomy" id="2072580"/>
    <lineage>
        <taxon>Eukaryota</taxon>
        <taxon>Metazoa</taxon>
        <taxon>Ecdysozoa</taxon>
        <taxon>Tardigrada</taxon>
        <taxon>Eutardigrada</taxon>
        <taxon>Parachela</taxon>
        <taxon>Hypsibioidea</taxon>
        <taxon>Hypsibiidae</taxon>
        <taxon>Hypsibius</taxon>
    </lineage>
</organism>
<dbReference type="Proteomes" id="UP000192578">
    <property type="component" value="Unassembled WGS sequence"/>
</dbReference>
<dbReference type="SUPFAM" id="SSF58026">
    <property type="entry name" value="Delta-sleep-inducing peptide immunoreactive peptide"/>
    <property type="match status" value="1"/>
</dbReference>
<dbReference type="OrthoDB" id="8961796at2759"/>
<protein>
    <recommendedName>
        <fullName evidence="5">TSC22 domain family protein 1</fullName>
    </recommendedName>
</protein>
<keyword evidence="1" id="KW-0175">Coiled coil</keyword>
<dbReference type="EMBL" id="MTYJ01000005">
    <property type="protein sequence ID" value="OQV24708.1"/>
    <property type="molecule type" value="Genomic_DNA"/>
</dbReference>
<comment type="caution">
    <text evidence="3">The sequence shown here is derived from an EMBL/GenBank/DDBJ whole genome shotgun (WGS) entry which is preliminary data.</text>
</comment>
<dbReference type="GO" id="GO:0005634">
    <property type="term" value="C:nucleus"/>
    <property type="evidence" value="ECO:0007669"/>
    <property type="project" value="TreeGrafter"/>
</dbReference>
<feature type="compositionally biased region" description="Low complexity" evidence="2">
    <location>
        <begin position="308"/>
        <end position="326"/>
    </location>
</feature>
<feature type="compositionally biased region" description="Polar residues" evidence="2">
    <location>
        <begin position="53"/>
        <end position="66"/>
    </location>
</feature>
<dbReference type="GO" id="GO:0006357">
    <property type="term" value="P:regulation of transcription by RNA polymerase II"/>
    <property type="evidence" value="ECO:0007669"/>
    <property type="project" value="InterPro"/>
</dbReference>
<feature type="region of interest" description="Disordered" evidence="2">
    <location>
        <begin position="301"/>
        <end position="331"/>
    </location>
</feature>
<dbReference type="AlphaFoldDB" id="A0A1W0XBD4"/>
<dbReference type="GO" id="GO:0005829">
    <property type="term" value="C:cytosol"/>
    <property type="evidence" value="ECO:0007669"/>
    <property type="project" value="TreeGrafter"/>
</dbReference>
<feature type="coiled-coil region" evidence="1">
    <location>
        <begin position="390"/>
        <end position="417"/>
    </location>
</feature>
<evidence type="ECO:0000256" key="1">
    <source>
        <dbReference type="SAM" id="Coils"/>
    </source>
</evidence>
<evidence type="ECO:0000313" key="3">
    <source>
        <dbReference type="EMBL" id="OQV24708.1"/>
    </source>
</evidence>
<evidence type="ECO:0000313" key="4">
    <source>
        <dbReference type="Proteomes" id="UP000192578"/>
    </source>
</evidence>
<dbReference type="InterPro" id="IPR000580">
    <property type="entry name" value="TSC22/Bun"/>
</dbReference>
<dbReference type="CDD" id="cd21936">
    <property type="entry name" value="ZIP_TSC22D"/>
    <property type="match status" value="1"/>
</dbReference>
<dbReference type="Pfam" id="PF01166">
    <property type="entry name" value="TSC22"/>
    <property type="match status" value="1"/>
</dbReference>
<dbReference type="GO" id="GO:0008284">
    <property type="term" value="P:positive regulation of cell population proliferation"/>
    <property type="evidence" value="ECO:0007669"/>
    <property type="project" value="TreeGrafter"/>
</dbReference>
<dbReference type="Gene3D" id="1.20.5.490">
    <property type="entry name" value="Single helix bin"/>
    <property type="match status" value="1"/>
</dbReference>
<feature type="region of interest" description="Disordered" evidence="2">
    <location>
        <begin position="1"/>
        <end position="75"/>
    </location>
</feature>
<proteinExistence type="predicted"/>
<keyword evidence="4" id="KW-1185">Reference proteome</keyword>
<feature type="compositionally biased region" description="Polar residues" evidence="2">
    <location>
        <begin position="132"/>
        <end position="154"/>
    </location>
</feature>
<feature type="compositionally biased region" description="Basic and acidic residues" evidence="2">
    <location>
        <begin position="187"/>
        <end position="196"/>
    </location>
</feature>
<evidence type="ECO:0008006" key="5">
    <source>
        <dbReference type="Google" id="ProtNLM"/>
    </source>
</evidence>
<feature type="region of interest" description="Disordered" evidence="2">
    <location>
        <begin position="187"/>
        <end position="207"/>
    </location>
</feature>
<evidence type="ECO:0000256" key="2">
    <source>
        <dbReference type="SAM" id="MobiDB-lite"/>
    </source>
</evidence>
<feature type="region of interest" description="Disordered" evidence="2">
    <location>
        <begin position="130"/>
        <end position="154"/>
    </location>
</feature>
<feature type="region of interest" description="Disordered" evidence="2">
    <location>
        <begin position="425"/>
        <end position="445"/>
    </location>
</feature>
<reference evidence="4" key="1">
    <citation type="submission" date="2017-01" db="EMBL/GenBank/DDBJ databases">
        <title>Comparative genomics of anhydrobiosis in the tardigrade Hypsibius dujardini.</title>
        <authorList>
            <person name="Yoshida Y."/>
            <person name="Koutsovoulos G."/>
            <person name="Laetsch D."/>
            <person name="Stevens L."/>
            <person name="Kumar S."/>
            <person name="Horikawa D."/>
            <person name="Ishino K."/>
            <person name="Komine S."/>
            <person name="Tomita M."/>
            <person name="Blaxter M."/>
            <person name="Arakawa K."/>
        </authorList>
    </citation>
    <scope>NUCLEOTIDE SEQUENCE [LARGE SCALE GENOMIC DNA]</scope>
    <source>
        <strain evidence="4">Z151</strain>
    </source>
</reference>
<dbReference type="PANTHER" id="PTHR46745:SF1">
    <property type="entry name" value="TSC22 DOMAIN FAMILY PROTEIN 1"/>
    <property type="match status" value="1"/>
</dbReference>
<dbReference type="PANTHER" id="PTHR46745">
    <property type="entry name" value="TSC22 DOMAIN FAMILY PROTEIN 1"/>
    <property type="match status" value="1"/>
</dbReference>
<name>A0A1W0XBD4_HYPEX</name>